<accession>A0ABD3TX27</accession>
<dbReference type="InterPro" id="IPR000421">
    <property type="entry name" value="FA58C"/>
</dbReference>
<dbReference type="AlphaFoldDB" id="A0ABD3TX27"/>
<protein>
    <recommendedName>
        <fullName evidence="1">F5/8 type C domain-containing protein</fullName>
    </recommendedName>
</protein>
<feature type="domain" description="F5/8 type C" evidence="1">
    <location>
        <begin position="40"/>
        <end position="210"/>
    </location>
</feature>
<dbReference type="Gene3D" id="2.60.120.260">
    <property type="entry name" value="Galactose-binding domain-like"/>
    <property type="match status" value="1"/>
</dbReference>
<keyword evidence="3" id="KW-1185">Reference proteome</keyword>
<feature type="non-terminal residue" evidence="2">
    <location>
        <position position="1"/>
    </location>
</feature>
<feature type="non-terminal residue" evidence="2">
    <location>
        <position position="214"/>
    </location>
</feature>
<dbReference type="PROSITE" id="PS50022">
    <property type="entry name" value="FA58C_3"/>
    <property type="match status" value="1"/>
</dbReference>
<gene>
    <name evidence="2" type="ORF">ACJMK2_019825</name>
</gene>
<sequence length="214" mass="24511">DTIGKTCFSKQECVEQLSKCRDDICFCIRNHSYSLTEYACVPRYIGRGNYIISGPDVIPNENFVASSSYDEPADSHKPWLARLDSEDVYNNTTIYRCGCWAAKYINKQQFMQVNMTNSRSVTAVTTKGRDPKRYTQFEKSYKVLYSVDGVSFVTVLDHNGTDMIFLGNTLKETNSTVMNELPCPIQARYIRINPQDWHQHISLRFDVIGSTIHS</sequence>
<evidence type="ECO:0000313" key="2">
    <source>
        <dbReference type="EMBL" id="KAL3841719.1"/>
    </source>
</evidence>
<name>A0ABD3TX27_SINWO</name>
<dbReference type="SUPFAM" id="SSF49785">
    <property type="entry name" value="Galactose-binding domain-like"/>
    <property type="match status" value="1"/>
</dbReference>
<dbReference type="InterPro" id="IPR008979">
    <property type="entry name" value="Galactose-bd-like_sf"/>
</dbReference>
<reference evidence="2 3" key="1">
    <citation type="submission" date="2024-11" db="EMBL/GenBank/DDBJ databases">
        <title>Chromosome-level genome assembly of the freshwater bivalve Anodonta woodiana.</title>
        <authorList>
            <person name="Chen X."/>
        </authorList>
    </citation>
    <scope>NUCLEOTIDE SEQUENCE [LARGE SCALE GENOMIC DNA]</scope>
    <source>
        <strain evidence="2">MN2024</strain>
        <tissue evidence="2">Gills</tissue>
    </source>
</reference>
<dbReference type="Pfam" id="PF00754">
    <property type="entry name" value="F5_F8_type_C"/>
    <property type="match status" value="1"/>
</dbReference>
<comment type="caution">
    <text evidence="2">The sequence shown here is derived from an EMBL/GenBank/DDBJ whole genome shotgun (WGS) entry which is preliminary data.</text>
</comment>
<dbReference type="CDD" id="cd00057">
    <property type="entry name" value="FA58C"/>
    <property type="match status" value="1"/>
</dbReference>
<dbReference type="EMBL" id="JBJQND010000017">
    <property type="protein sequence ID" value="KAL3841719.1"/>
    <property type="molecule type" value="Genomic_DNA"/>
</dbReference>
<evidence type="ECO:0000313" key="3">
    <source>
        <dbReference type="Proteomes" id="UP001634394"/>
    </source>
</evidence>
<proteinExistence type="predicted"/>
<evidence type="ECO:0000259" key="1">
    <source>
        <dbReference type="PROSITE" id="PS50022"/>
    </source>
</evidence>
<dbReference type="Proteomes" id="UP001634394">
    <property type="component" value="Unassembled WGS sequence"/>
</dbReference>
<dbReference type="PANTHER" id="PTHR24543">
    <property type="entry name" value="MULTICOPPER OXIDASE-RELATED"/>
    <property type="match status" value="1"/>
</dbReference>
<organism evidence="2 3">
    <name type="scientific">Sinanodonta woodiana</name>
    <name type="common">Chinese pond mussel</name>
    <name type="synonym">Anodonta woodiana</name>
    <dbReference type="NCBI Taxonomy" id="1069815"/>
    <lineage>
        <taxon>Eukaryota</taxon>
        <taxon>Metazoa</taxon>
        <taxon>Spiralia</taxon>
        <taxon>Lophotrochozoa</taxon>
        <taxon>Mollusca</taxon>
        <taxon>Bivalvia</taxon>
        <taxon>Autobranchia</taxon>
        <taxon>Heteroconchia</taxon>
        <taxon>Palaeoheterodonta</taxon>
        <taxon>Unionida</taxon>
        <taxon>Unionoidea</taxon>
        <taxon>Unionidae</taxon>
        <taxon>Unioninae</taxon>
        <taxon>Sinanodonta</taxon>
    </lineage>
</organism>